<dbReference type="AlphaFoldDB" id="A0A8J3ESV8"/>
<dbReference type="Proteomes" id="UP000818603">
    <property type="component" value="Unassembled WGS sequence"/>
</dbReference>
<proteinExistence type="predicted"/>
<keyword evidence="5" id="KW-1185">Reference proteome</keyword>
<evidence type="ECO:0000313" key="3">
    <source>
        <dbReference type="EMBL" id="NHK26350.1"/>
    </source>
</evidence>
<dbReference type="EMBL" id="VCJR02000001">
    <property type="protein sequence ID" value="NHK26350.1"/>
    <property type="molecule type" value="Genomic_DNA"/>
</dbReference>
<accession>A0A8J3ESV8</accession>
<organism evidence="2 4">
    <name type="scientific">Aquisalinus luteolus</name>
    <dbReference type="NCBI Taxonomy" id="1566827"/>
    <lineage>
        <taxon>Bacteria</taxon>
        <taxon>Pseudomonadati</taxon>
        <taxon>Pseudomonadota</taxon>
        <taxon>Alphaproteobacteria</taxon>
        <taxon>Parvularculales</taxon>
        <taxon>Parvularculaceae</taxon>
        <taxon>Aquisalinus</taxon>
    </lineage>
</organism>
<keyword evidence="1" id="KW-1133">Transmembrane helix</keyword>
<keyword evidence="1" id="KW-0472">Membrane</keyword>
<feature type="transmembrane region" description="Helical" evidence="1">
    <location>
        <begin position="106"/>
        <end position="124"/>
    </location>
</feature>
<reference evidence="3 5" key="2">
    <citation type="submission" date="2020-02" db="EMBL/GenBank/DDBJ databases">
        <title>Genome sequence of Parvularcula flava strain NH6-79.</title>
        <authorList>
            <person name="Abdul Karim M.H."/>
            <person name="Lam M.Q."/>
            <person name="Chen S.J."/>
            <person name="Yahya A."/>
            <person name="Shahir S."/>
            <person name="Shamsir M.S."/>
            <person name="Chong C.S."/>
        </authorList>
    </citation>
    <scope>NUCLEOTIDE SEQUENCE [LARGE SCALE GENOMIC DNA]</scope>
    <source>
        <strain evidence="3 5">NH6-79</strain>
    </source>
</reference>
<evidence type="ECO:0000256" key="1">
    <source>
        <dbReference type="SAM" id="Phobius"/>
    </source>
</evidence>
<comment type="caution">
    <text evidence="2">The sequence shown here is derived from an EMBL/GenBank/DDBJ whole genome shotgun (WGS) entry which is preliminary data.</text>
</comment>
<sequence>MRLIPVLFIAFAVAISVGAINAIAQMFGVGVDTWYGPLAVFNRVYMDLLGNAFGGAMNMLDERFGISIPGWSTHAAVLYLGAALAFVSGTTGVAHRERIMENIKATALGAIVPLAIPVFVWHVFRMGLVSRFARDNSLSFMAYALLVAGAYFGSVIANNRIYAPDPESQVQEASLSAQEISAMGRMDAMAAEGPRTNTVKRIDNIVATNDLSTNALSSSDLAQTASFTVEDDQLSPEYARVLGETLGRNLLERAEATPRPSGEIIVGTVPTGMVRPVEPITE</sequence>
<feature type="transmembrane region" description="Helical" evidence="1">
    <location>
        <begin position="76"/>
        <end position="94"/>
    </location>
</feature>
<dbReference type="EMBL" id="BMGZ01000001">
    <property type="protein sequence ID" value="GGH92067.1"/>
    <property type="molecule type" value="Genomic_DNA"/>
</dbReference>
<reference evidence="2" key="1">
    <citation type="journal article" date="2014" name="Int. J. Syst. Evol. Microbiol.">
        <title>Complete genome sequence of Corynebacterium casei LMG S-19264T (=DSM 44701T), isolated from a smear-ripened cheese.</title>
        <authorList>
            <consortium name="US DOE Joint Genome Institute (JGI-PGF)"/>
            <person name="Walter F."/>
            <person name="Albersmeier A."/>
            <person name="Kalinowski J."/>
            <person name="Ruckert C."/>
        </authorList>
    </citation>
    <scope>NUCLEOTIDE SEQUENCE</scope>
    <source>
        <strain evidence="2">CGMCC 1.14984</strain>
    </source>
</reference>
<evidence type="ECO:0000313" key="2">
    <source>
        <dbReference type="EMBL" id="GGH92067.1"/>
    </source>
</evidence>
<reference evidence="2" key="3">
    <citation type="submission" date="2020-09" db="EMBL/GenBank/DDBJ databases">
        <authorList>
            <person name="Sun Q."/>
            <person name="Zhou Y."/>
        </authorList>
    </citation>
    <scope>NUCLEOTIDE SEQUENCE</scope>
    <source>
        <strain evidence="2">CGMCC 1.14984</strain>
    </source>
</reference>
<evidence type="ECO:0000313" key="5">
    <source>
        <dbReference type="Proteomes" id="UP000818603"/>
    </source>
</evidence>
<gene>
    <name evidence="3" type="ORF">FF098_000340</name>
    <name evidence="2" type="ORF">GCM10011355_00690</name>
</gene>
<feature type="transmembrane region" description="Helical" evidence="1">
    <location>
        <begin position="136"/>
        <end position="157"/>
    </location>
</feature>
<keyword evidence="1" id="KW-0812">Transmembrane</keyword>
<dbReference type="RefSeq" id="WP_155135743.1">
    <property type="nucleotide sequence ID" value="NZ_BMGZ01000001.1"/>
</dbReference>
<name>A0A8J3ESV8_9PROT</name>
<protein>
    <submittedName>
        <fullName evidence="2">Uncharacterized protein</fullName>
    </submittedName>
</protein>
<evidence type="ECO:0000313" key="4">
    <source>
        <dbReference type="Proteomes" id="UP000621856"/>
    </source>
</evidence>
<dbReference type="Proteomes" id="UP000621856">
    <property type="component" value="Unassembled WGS sequence"/>
</dbReference>